<feature type="compositionally biased region" description="Basic and acidic residues" evidence="7">
    <location>
        <begin position="1047"/>
        <end position="1058"/>
    </location>
</feature>
<protein>
    <recommendedName>
        <fullName evidence="14">DUF221-domain-containing protein</fullName>
    </recommendedName>
</protein>
<dbReference type="Pfam" id="PF13967">
    <property type="entry name" value="RSN1_TM"/>
    <property type="match status" value="1"/>
</dbReference>
<keyword evidence="6 8" id="KW-0472">Membrane</keyword>
<dbReference type="EMBL" id="KE504124">
    <property type="protein sequence ID" value="EPT05322.1"/>
    <property type="molecule type" value="Genomic_DNA"/>
</dbReference>
<dbReference type="GO" id="GO:0005227">
    <property type="term" value="F:calcium-activated cation channel activity"/>
    <property type="evidence" value="ECO:0007669"/>
    <property type="project" value="InterPro"/>
</dbReference>
<evidence type="ECO:0000259" key="11">
    <source>
        <dbReference type="Pfam" id="PF14703"/>
    </source>
</evidence>
<feature type="transmembrane region" description="Helical" evidence="8">
    <location>
        <begin position="163"/>
        <end position="184"/>
    </location>
</feature>
<dbReference type="InterPro" id="IPR045122">
    <property type="entry name" value="Csc1-like"/>
</dbReference>
<feature type="transmembrane region" description="Helical" evidence="8">
    <location>
        <begin position="593"/>
        <end position="622"/>
    </location>
</feature>
<feature type="transmembrane region" description="Helical" evidence="8">
    <location>
        <begin position="736"/>
        <end position="768"/>
    </location>
</feature>
<dbReference type="Pfam" id="PF14703">
    <property type="entry name" value="PHM7_cyt"/>
    <property type="match status" value="1"/>
</dbReference>
<feature type="region of interest" description="Disordered" evidence="7">
    <location>
        <begin position="930"/>
        <end position="1059"/>
    </location>
</feature>
<keyword evidence="3" id="KW-0813">Transport</keyword>
<keyword evidence="5 8" id="KW-1133">Transmembrane helix</keyword>
<dbReference type="Proteomes" id="UP000015241">
    <property type="component" value="Unassembled WGS sequence"/>
</dbReference>
<dbReference type="PROSITE" id="PS51257">
    <property type="entry name" value="PROKAR_LIPOPROTEIN"/>
    <property type="match status" value="1"/>
</dbReference>
<feature type="transmembrane region" description="Helical" evidence="8">
    <location>
        <begin position="642"/>
        <end position="666"/>
    </location>
</feature>
<comment type="subcellular location">
    <subcellularLocation>
        <location evidence="1">Membrane</location>
        <topology evidence="1">Multi-pass membrane protein</topology>
    </subcellularLocation>
</comment>
<evidence type="ECO:0000259" key="9">
    <source>
        <dbReference type="Pfam" id="PF02714"/>
    </source>
</evidence>
<accession>S8EJL4</accession>
<reference evidence="12 13" key="1">
    <citation type="journal article" date="2012" name="Science">
        <title>The Paleozoic origin of enzymatic lignin decomposition reconstructed from 31 fungal genomes.</title>
        <authorList>
            <person name="Floudas D."/>
            <person name="Binder M."/>
            <person name="Riley R."/>
            <person name="Barry K."/>
            <person name="Blanchette R.A."/>
            <person name="Henrissat B."/>
            <person name="Martinez A.T."/>
            <person name="Otillar R."/>
            <person name="Spatafora J.W."/>
            <person name="Yadav J.S."/>
            <person name="Aerts A."/>
            <person name="Benoit I."/>
            <person name="Boyd A."/>
            <person name="Carlson A."/>
            <person name="Copeland A."/>
            <person name="Coutinho P.M."/>
            <person name="de Vries R.P."/>
            <person name="Ferreira P."/>
            <person name="Findley K."/>
            <person name="Foster B."/>
            <person name="Gaskell J."/>
            <person name="Glotzer D."/>
            <person name="Gorecki P."/>
            <person name="Heitman J."/>
            <person name="Hesse C."/>
            <person name="Hori C."/>
            <person name="Igarashi K."/>
            <person name="Jurgens J.A."/>
            <person name="Kallen N."/>
            <person name="Kersten P."/>
            <person name="Kohler A."/>
            <person name="Kuees U."/>
            <person name="Kumar T.K.A."/>
            <person name="Kuo A."/>
            <person name="LaButti K."/>
            <person name="Larrondo L.F."/>
            <person name="Lindquist E."/>
            <person name="Ling A."/>
            <person name="Lombard V."/>
            <person name="Lucas S."/>
            <person name="Lundell T."/>
            <person name="Martin R."/>
            <person name="McLaughlin D.J."/>
            <person name="Morgenstern I."/>
            <person name="Morin E."/>
            <person name="Murat C."/>
            <person name="Nagy L.G."/>
            <person name="Nolan M."/>
            <person name="Ohm R.A."/>
            <person name="Patyshakuliyeva A."/>
            <person name="Rokas A."/>
            <person name="Ruiz-Duenas F.J."/>
            <person name="Sabat G."/>
            <person name="Salamov A."/>
            <person name="Samejima M."/>
            <person name="Schmutz J."/>
            <person name="Slot J.C."/>
            <person name="St John F."/>
            <person name="Stenlid J."/>
            <person name="Sun H."/>
            <person name="Sun S."/>
            <person name="Syed K."/>
            <person name="Tsang A."/>
            <person name="Wiebenga A."/>
            <person name="Young D."/>
            <person name="Pisabarro A."/>
            <person name="Eastwood D.C."/>
            <person name="Martin F."/>
            <person name="Cullen D."/>
            <person name="Grigoriev I.V."/>
            <person name="Hibbett D.S."/>
        </authorList>
    </citation>
    <scope>NUCLEOTIDE SEQUENCE</scope>
    <source>
        <strain evidence="13">FP-58527</strain>
    </source>
</reference>
<dbReference type="InterPro" id="IPR003864">
    <property type="entry name" value="CSC1/OSCA1-like_7TM"/>
</dbReference>
<dbReference type="InterPro" id="IPR027815">
    <property type="entry name" value="CSC1/OSCA1-like_cyt"/>
</dbReference>
<evidence type="ECO:0008006" key="14">
    <source>
        <dbReference type="Google" id="ProtNLM"/>
    </source>
</evidence>
<feature type="domain" description="CSC1/OSCA1-like N-terminal transmembrane" evidence="10">
    <location>
        <begin position="60"/>
        <end position="183"/>
    </location>
</feature>
<evidence type="ECO:0000256" key="5">
    <source>
        <dbReference type="ARBA" id="ARBA00022989"/>
    </source>
</evidence>
<organism evidence="12 13">
    <name type="scientific">Fomitopsis schrenkii</name>
    <name type="common">Brown rot fungus</name>
    <dbReference type="NCBI Taxonomy" id="2126942"/>
    <lineage>
        <taxon>Eukaryota</taxon>
        <taxon>Fungi</taxon>
        <taxon>Dikarya</taxon>
        <taxon>Basidiomycota</taxon>
        <taxon>Agaricomycotina</taxon>
        <taxon>Agaricomycetes</taxon>
        <taxon>Polyporales</taxon>
        <taxon>Fomitopsis</taxon>
    </lineage>
</organism>
<keyword evidence="13" id="KW-1185">Reference proteome</keyword>
<feature type="compositionally biased region" description="Polar residues" evidence="7">
    <location>
        <begin position="989"/>
        <end position="1001"/>
    </location>
</feature>
<evidence type="ECO:0000256" key="2">
    <source>
        <dbReference type="ARBA" id="ARBA00007779"/>
    </source>
</evidence>
<evidence type="ECO:0000256" key="1">
    <source>
        <dbReference type="ARBA" id="ARBA00004141"/>
    </source>
</evidence>
<feature type="domain" description="CSC1/OSCA1-like cytosolic" evidence="11">
    <location>
        <begin position="335"/>
        <end position="578"/>
    </location>
</feature>
<evidence type="ECO:0000256" key="7">
    <source>
        <dbReference type="SAM" id="MobiDB-lite"/>
    </source>
</evidence>
<feature type="transmembrane region" description="Helical" evidence="8">
    <location>
        <begin position="113"/>
        <end position="135"/>
    </location>
</feature>
<dbReference type="OrthoDB" id="1689567at2759"/>
<evidence type="ECO:0000256" key="6">
    <source>
        <dbReference type="ARBA" id="ARBA00023136"/>
    </source>
</evidence>
<feature type="domain" description="CSC1/OSCA1-like 7TM region" evidence="9">
    <location>
        <begin position="592"/>
        <end position="871"/>
    </location>
</feature>
<dbReference type="PANTHER" id="PTHR13018:SF139">
    <property type="entry name" value="PHOSPHATE METABOLISM PROTEIN 7"/>
    <property type="match status" value="1"/>
</dbReference>
<dbReference type="STRING" id="743788.S8EJL4"/>
<evidence type="ECO:0000313" key="12">
    <source>
        <dbReference type="EMBL" id="EPT05322.1"/>
    </source>
</evidence>
<evidence type="ECO:0000313" key="13">
    <source>
        <dbReference type="Proteomes" id="UP000015241"/>
    </source>
</evidence>
<feature type="transmembrane region" description="Helical" evidence="8">
    <location>
        <begin position="687"/>
        <end position="710"/>
    </location>
</feature>
<keyword evidence="4 8" id="KW-0812">Transmembrane</keyword>
<feature type="transmembrane region" description="Helical" evidence="8">
    <location>
        <begin position="16"/>
        <end position="33"/>
    </location>
</feature>
<feature type="region of interest" description="Disordered" evidence="7">
    <location>
        <begin position="448"/>
        <end position="468"/>
    </location>
</feature>
<evidence type="ECO:0000256" key="8">
    <source>
        <dbReference type="SAM" id="Phobius"/>
    </source>
</evidence>
<proteinExistence type="inferred from homology"/>
<gene>
    <name evidence="12" type="ORF">FOMPIDRAFT_134753</name>
</gene>
<dbReference type="InterPro" id="IPR032880">
    <property type="entry name" value="CSC1/OSCA1-like_N"/>
</dbReference>
<evidence type="ECO:0000259" key="10">
    <source>
        <dbReference type="Pfam" id="PF13967"/>
    </source>
</evidence>
<feature type="transmembrane region" description="Helical" evidence="8">
    <location>
        <begin position="853"/>
        <end position="873"/>
    </location>
</feature>
<dbReference type="PANTHER" id="PTHR13018">
    <property type="entry name" value="PROBABLE MEMBRANE PROTEIN DUF221-RELATED"/>
    <property type="match status" value="1"/>
</dbReference>
<sequence length="1325" mass="149463">MATIQSRPFSKNYSGLINQSVIAGCILVIFVAAQECMKRKRRGANRTERVGSVESWEFGYLYQGRTWAKKPSPPTPRGWPLSWVPQAAKISEDTFNELRGLDATLYIRFLRGCLWYTLLQSCTTLPILLPIHSIFSDGTVSPKSMTRASITSLVSTAKGRSLLWIHLLLLIWITASWIGFLIWLMKGVFHFRARNIVAAGEARARADEDVADYLHPHPRYFFRSSVPLDTEQMNRGIRLRTVMVTNIPPTLRTEKELKAYFEYYLCRRIAKPTLGITATTQPGFFNKTFAFLFNRTSRLFGHWRIFPGVSKAETEEQEARRFDQLQSPTGTEDAPVIERVVLVRKMNELASLLTRREEYLRQLETAHIKLAKRTLSHVKTLLEQQQADAAKGISSTTVVSKQPTAEEGRGGSEYREQLLVETLEPFVKPERGCSLFPKLRPEAEYLPTLTDSPRELSPAAPPAADAPEQDRTVWQALLSLPRSTLEAFQPLTRLSTLYRGQVVPTIDFYTAKLQLLSSVITEKRSRAPGDYEAMSTAFVTFEDPADARKACKYLAVHPLNPLQCFVTMAPLYEDLEWDRLMKPTFRVEFVKDWLVNLGVWSFTVFWVFPVSLFVTLVSIQNISTFWPGLKAYLDKHPWEEELIQSFAPTLLVSLLSLLIPLLLLLIAKKAHTIATLSALHDRIMTRYYKFLVVNVLVFFCVGTAALQSFLVSFSETSGLEVIQIVADSFPTAGPFYVGWLIFTMGIHAGLELALCSHLTLAQLPLIMYPHTRRQVTPRKRAVGIRPRTFNYYYWLPNHTLVLHVVVVFAVLNPLVIPFAFLYFCVESLVIRNQMYHVYAKNYEGNGQTLLIRIVRYSCDGLMLAQVVFLAYMVVLKKKANVGVTAVLIILTAFAKVMLTRICRSKFDQDDLLEAQVVCGTADVPEATLDAAQSKDKQVSVVETPTEPKPDPTHALPPAIRAWQFPDKLGNGYSTIPRRQQHRTERHGNPFSSMDSRPSTDSIRPGSPAAFPRMSGGEDTYADGLPRIAESGQPARESPITRHPPHPKWNDESSPDHPYDNPYYVKPIKDELWLPADPTGLVNLDDTVNMRVSLTNSPGVGRLGDWYEDEFIATGLSSILSSTTSVDRDRRGASLDMRPRRLNGTEHIELPSEIASRVGSIEMERDIETVRSLRPPSQRRGRQHSHASSMVSPAMAELGFASRPRIGDWRSASLGPETPGYQRQLPSAFLNAANIDRRIRSFSDHEMALRPGSNVRSKSSLGLPPVLGTQASTGGMSIVSLREAVVEEALVEEEAEQEQFRHEVVQGEKAEQPRSRWTSWMFAKWY</sequence>
<name>S8EJL4_FOMSC</name>
<dbReference type="eggNOG" id="KOG1134">
    <property type="taxonomic scope" value="Eukaryota"/>
</dbReference>
<feature type="transmembrane region" description="Helical" evidence="8">
    <location>
        <begin position="879"/>
        <end position="898"/>
    </location>
</feature>
<evidence type="ECO:0000256" key="4">
    <source>
        <dbReference type="ARBA" id="ARBA00022692"/>
    </source>
</evidence>
<dbReference type="InParanoid" id="S8EJL4"/>
<comment type="similarity">
    <text evidence="2">Belongs to the CSC1 (TC 1.A.17) family.</text>
</comment>
<feature type="region of interest" description="Disordered" evidence="7">
    <location>
        <begin position="1171"/>
        <end position="1190"/>
    </location>
</feature>
<dbReference type="HOGENOM" id="CLU_002081_0_0_1"/>
<evidence type="ECO:0000256" key="3">
    <source>
        <dbReference type="ARBA" id="ARBA00022448"/>
    </source>
</evidence>
<dbReference type="GO" id="GO:0005886">
    <property type="term" value="C:plasma membrane"/>
    <property type="evidence" value="ECO:0007669"/>
    <property type="project" value="TreeGrafter"/>
</dbReference>
<dbReference type="Pfam" id="PF02714">
    <property type="entry name" value="RSN1_7TM"/>
    <property type="match status" value="1"/>
</dbReference>